<geneLocation type="plasmid" evidence="1">
    <name>pNB2</name>
</geneLocation>
<organism evidence="1">
    <name type="scientific">Thermoanaerobacterium thermosaccharolyticum</name>
    <name type="common">Clostridium thermosaccharolyticum</name>
    <dbReference type="NCBI Taxonomy" id="1517"/>
    <lineage>
        <taxon>Bacteria</taxon>
        <taxon>Bacillati</taxon>
        <taxon>Bacillota</taxon>
        <taxon>Clostridia</taxon>
        <taxon>Thermoanaerobacterales</taxon>
        <taxon>Thermoanaerobacteraceae</taxon>
        <taxon>Thermoanaerobacterium</taxon>
    </lineage>
</organism>
<keyword evidence="1" id="KW-0614">Plasmid</keyword>
<dbReference type="EMBL" id="L38403">
    <property type="protein sequence ID" value="AAD12629.1"/>
    <property type="molecule type" value="Genomic_DNA"/>
</dbReference>
<protein>
    <submittedName>
        <fullName evidence="1">Uncharacterized protein</fullName>
    </submittedName>
</protein>
<reference evidence="1" key="1">
    <citation type="journal article" date="1996" name="Mol. Gen. Genet.">
        <title>Characterization, sequence and mode of replication of plasmid pNB2 from the thermophilic bacterium Clostridium thermosaccharolyticum.</title>
        <authorList>
            <person name="Delver E.P."/>
            <person name="Belogurova N.G."/>
            <person name="Tupikova E.E."/>
            <person name="Varfolomeyev S.D."/>
            <person name="Belogurov A.A."/>
        </authorList>
    </citation>
    <scope>NUCLEOTIDE SEQUENCE</scope>
    <source>
        <plasmid evidence="1">pNB2</plasmid>
    </source>
</reference>
<dbReference type="AlphaFoldDB" id="Q52235"/>
<sequence length="68" mass="8115">MINYKDVIKNYIRDYMQADFLSFVSDNSISFLKVITARIKKDNNLYDVTFTYDDLNKKDLVIQEVVRL</sequence>
<accession>Q52235</accession>
<proteinExistence type="predicted"/>
<name>Q52235_THETR</name>
<evidence type="ECO:0000313" key="1">
    <source>
        <dbReference type="EMBL" id="AAD12629.1"/>
    </source>
</evidence>